<dbReference type="EMBL" id="CM008971">
    <property type="protein sequence ID" value="PNW77857.1"/>
    <property type="molecule type" value="Genomic_DNA"/>
</dbReference>
<keyword evidence="2" id="KW-1185">Reference proteome</keyword>
<gene>
    <name evidence="1" type="ORF">CHLRE_10g454500v5</name>
</gene>
<name>A0A2K3DBF0_CHLRE</name>
<dbReference type="Gramene" id="PNW77857">
    <property type="protein sequence ID" value="PNW77857"/>
    <property type="gene ID" value="CHLRE_10g454500v5"/>
</dbReference>
<dbReference type="InParanoid" id="A0A2K3DBF0"/>
<proteinExistence type="predicted"/>
<organism evidence="1 2">
    <name type="scientific">Chlamydomonas reinhardtii</name>
    <name type="common">Chlamydomonas smithii</name>
    <dbReference type="NCBI Taxonomy" id="3055"/>
    <lineage>
        <taxon>Eukaryota</taxon>
        <taxon>Viridiplantae</taxon>
        <taxon>Chlorophyta</taxon>
        <taxon>core chlorophytes</taxon>
        <taxon>Chlorophyceae</taxon>
        <taxon>CS clade</taxon>
        <taxon>Chlamydomonadales</taxon>
        <taxon>Chlamydomonadaceae</taxon>
        <taxon>Chlamydomonas</taxon>
    </lineage>
</organism>
<protein>
    <submittedName>
        <fullName evidence="1">Uncharacterized protein</fullName>
    </submittedName>
</protein>
<dbReference type="GeneID" id="66055103"/>
<reference evidence="1 2" key="1">
    <citation type="journal article" date="2007" name="Science">
        <title>The Chlamydomonas genome reveals the evolution of key animal and plant functions.</title>
        <authorList>
            <person name="Merchant S.S."/>
            <person name="Prochnik S.E."/>
            <person name="Vallon O."/>
            <person name="Harris E.H."/>
            <person name="Karpowicz S.J."/>
            <person name="Witman G.B."/>
            <person name="Terry A."/>
            <person name="Salamov A."/>
            <person name="Fritz-Laylin L.K."/>
            <person name="Marechal-Drouard L."/>
            <person name="Marshall W.F."/>
            <person name="Qu L.H."/>
            <person name="Nelson D.R."/>
            <person name="Sanderfoot A.A."/>
            <person name="Spalding M.H."/>
            <person name="Kapitonov V.V."/>
            <person name="Ren Q."/>
            <person name="Ferris P."/>
            <person name="Lindquist E."/>
            <person name="Shapiro H."/>
            <person name="Lucas S.M."/>
            <person name="Grimwood J."/>
            <person name="Schmutz J."/>
            <person name="Cardol P."/>
            <person name="Cerutti H."/>
            <person name="Chanfreau G."/>
            <person name="Chen C.L."/>
            <person name="Cognat V."/>
            <person name="Croft M.T."/>
            <person name="Dent R."/>
            <person name="Dutcher S."/>
            <person name="Fernandez E."/>
            <person name="Fukuzawa H."/>
            <person name="Gonzalez-Ballester D."/>
            <person name="Gonzalez-Halphen D."/>
            <person name="Hallmann A."/>
            <person name="Hanikenne M."/>
            <person name="Hippler M."/>
            <person name="Inwood W."/>
            <person name="Jabbari K."/>
            <person name="Kalanon M."/>
            <person name="Kuras R."/>
            <person name="Lefebvre P.A."/>
            <person name="Lemaire S.D."/>
            <person name="Lobanov A.V."/>
            <person name="Lohr M."/>
            <person name="Manuell A."/>
            <person name="Meier I."/>
            <person name="Mets L."/>
            <person name="Mittag M."/>
            <person name="Mittelmeier T."/>
            <person name="Moroney J.V."/>
            <person name="Moseley J."/>
            <person name="Napoli C."/>
            <person name="Nedelcu A.M."/>
            <person name="Niyogi K."/>
            <person name="Novoselov S.V."/>
            <person name="Paulsen I.T."/>
            <person name="Pazour G."/>
            <person name="Purton S."/>
            <person name="Ral J.P."/>
            <person name="Riano-Pachon D.M."/>
            <person name="Riekhof W."/>
            <person name="Rymarquis L."/>
            <person name="Schroda M."/>
            <person name="Stern D."/>
            <person name="Umen J."/>
            <person name="Willows R."/>
            <person name="Wilson N."/>
            <person name="Zimmer S.L."/>
            <person name="Allmer J."/>
            <person name="Balk J."/>
            <person name="Bisova K."/>
            <person name="Chen C.J."/>
            <person name="Elias M."/>
            <person name="Gendler K."/>
            <person name="Hauser C."/>
            <person name="Lamb M.R."/>
            <person name="Ledford H."/>
            <person name="Long J.C."/>
            <person name="Minagawa J."/>
            <person name="Page M.D."/>
            <person name="Pan J."/>
            <person name="Pootakham W."/>
            <person name="Roje S."/>
            <person name="Rose A."/>
            <person name="Stahlberg E."/>
            <person name="Terauchi A.M."/>
            <person name="Yang P."/>
            <person name="Ball S."/>
            <person name="Bowler C."/>
            <person name="Dieckmann C.L."/>
            <person name="Gladyshev V.N."/>
            <person name="Green P."/>
            <person name="Jorgensen R."/>
            <person name="Mayfield S."/>
            <person name="Mueller-Roeber B."/>
            <person name="Rajamani S."/>
            <person name="Sayre R.T."/>
            <person name="Brokstein P."/>
            <person name="Dubchak I."/>
            <person name="Goodstein D."/>
            <person name="Hornick L."/>
            <person name="Huang Y.W."/>
            <person name="Jhaveri J."/>
            <person name="Luo Y."/>
            <person name="Martinez D."/>
            <person name="Ngau W.C."/>
            <person name="Otillar B."/>
            <person name="Poliakov A."/>
            <person name="Porter A."/>
            <person name="Szajkowski L."/>
            <person name="Werner G."/>
            <person name="Zhou K."/>
            <person name="Grigoriev I.V."/>
            <person name="Rokhsar D.S."/>
            <person name="Grossman A.R."/>
        </authorList>
    </citation>
    <scope>NUCLEOTIDE SEQUENCE [LARGE SCALE GENOMIC DNA]</scope>
    <source>
        <strain evidence="2">CC-503</strain>
    </source>
</reference>
<accession>A0A2K3DBF0</accession>
<evidence type="ECO:0000313" key="1">
    <source>
        <dbReference type="EMBL" id="PNW77857.1"/>
    </source>
</evidence>
<dbReference type="KEGG" id="cre:CHLRE_10g454500v5"/>
<dbReference type="Proteomes" id="UP000006906">
    <property type="component" value="Chromosome 10"/>
</dbReference>
<sequence>MLKPPLRCSLLSVLRCGGRFAHSTSGSVSVMYGMPSAVSCRISSSSLASRPAARILLGPGTWAAYRMAPV</sequence>
<dbReference type="AlphaFoldDB" id="A0A2K3DBF0"/>
<evidence type="ECO:0000313" key="2">
    <source>
        <dbReference type="Proteomes" id="UP000006906"/>
    </source>
</evidence>
<dbReference type="RefSeq" id="XP_042920429.1">
    <property type="nucleotide sequence ID" value="XM_043067031.1"/>
</dbReference>